<gene>
    <name evidence="1" type="ORF">NMOB1V02_LOCUS2472</name>
</gene>
<reference evidence="1" key="1">
    <citation type="submission" date="2020-11" db="EMBL/GenBank/DDBJ databases">
        <authorList>
            <person name="Tran Van P."/>
        </authorList>
    </citation>
    <scope>NUCLEOTIDE SEQUENCE</scope>
</reference>
<organism evidence="1">
    <name type="scientific">Notodromas monacha</name>
    <dbReference type="NCBI Taxonomy" id="399045"/>
    <lineage>
        <taxon>Eukaryota</taxon>
        <taxon>Metazoa</taxon>
        <taxon>Ecdysozoa</taxon>
        <taxon>Arthropoda</taxon>
        <taxon>Crustacea</taxon>
        <taxon>Oligostraca</taxon>
        <taxon>Ostracoda</taxon>
        <taxon>Podocopa</taxon>
        <taxon>Podocopida</taxon>
        <taxon>Cypridocopina</taxon>
        <taxon>Cypridoidea</taxon>
        <taxon>Cyprididae</taxon>
        <taxon>Notodromas</taxon>
    </lineage>
</organism>
<sequence length="156" mass="17697">MESGIVGIVWRTLLEHHFLGLIQFHVAFQQIRGQGGDHEVSHSAPILPLVPSRLIDVDSWLFVDQRRTIRIRLEEHDRLRTECSTLESELCIIIIVPQTGYAKYQIILLGGVDNVTPLIRACRSQNSGECWIKSSALGIKEAADVTMTRFEFKECL</sequence>
<dbReference type="Proteomes" id="UP000678499">
    <property type="component" value="Unassembled WGS sequence"/>
</dbReference>
<protein>
    <submittedName>
        <fullName evidence="1">Uncharacterized protein</fullName>
    </submittedName>
</protein>
<accession>A0A7R9BHK1</accession>
<proteinExistence type="predicted"/>
<keyword evidence="2" id="KW-1185">Reference proteome</keyword>
<evidence type="ECO:0000313" key="2">
    <source>
        <dbReference type="Proteomes" id="UP000678499"/>
    </source>
</evidence>
<name>A0A7R9BHK1_9CRUS</name>
<evidence type="ECO:0000313" key="1">
    <source>
        <dbReference type="EMBL" id="CAD7274648.1"/>
    </source>
</evidence>
<dbReference type="EMBL" id="OA882313">
    <property type="protein sequence ID" value="CAD7274648.1"/>
    <property type="molecule type" value="Genomic_DNA"/>
</dbReference>
<dbReference type="EMBL" id="CAJPEX010000276">
    <property type="protein sequence ID" value="CAG0914800.1"/>
    <property type="molecule type" value="Genomic_DNA"/>
</dbReference>
<dbReference type="AlphaFoldDB" id="A0A7R9BHK1"/>